<dbReference type="InParanoid" id="A0A1V8SXX4"/>
<keyword evidence="6 9" id="KW-0443">Lipid metabolism</keyword>
<dbReference type="InterPro" id="IPR002642">
    <property type="entry name" value="LysoPLipase_cat_dom"/>
</dbReference>
<keyword evidence="13" id="KW-1185">Reference proteome</keyword>
<evidence type="ECO:0000256" key="6">
    <source>
        <dbReference type="ARBA" id="ARBA00023098"/>
    </source>
</evidence>
<gene>
    <name evidence="12" type="ORF">B0A48_10522</name>
</gene>
<keyword evidence="7" id="KW-0325">Glycoprotein</keyword>
<dbReference type="FunCoup" id="A0A1V8SXX4">
    <property type="interactions" value="132"/>
</dbReference>
<dbReference type="GO" id="GO:0046475">
    <property type="term" value="P:glycerophospholipid catabolic process"/>
    <property type="evidence" value="ECO:0007669"/>
    <property type="project" value="TreeGrafter"/>
</dbReference>
<dbReference type="GO" id="GO:0004622">
    <property type="term" value="F:phosphatidylcholine lysophospholipase activity"/>
    <property type="evidence" value="ECO:0007669"/>
    <property type="project" value="UniProtKB-EC"/>
</dbReference>
<evidence type="ECO:0000256" key="3">
    <source>
        <dbReference type="ARBA" id="ARBA00022729"/>
    </source>
</evidence>
<evidence type="ECO:0000259" key="11">
    <source>
        <dbReference type="PROSITE" id="PS51210"/>
    </source>
</evidence>
<evidence type="ECO:0000256" key="4">
    <source>
        <dbReference type="ARBA" id="ARBA00022801"/>
    </source>
</evidence>
<evidence type="ECO:0000256" key="5">
    <source>
        <dbReference type="ARBA" id="ARBA00022963"/>
    </source>
</evidence>
<name>A0A1V8SXX4_9PEZI</name>
<dbReference type="SUPFAM" id="SSF52151">
    <property type="entry name" value="FabD/lysophospholipase-like"/>
    <property type="match status" value="1"/>
</dbReference>
<evidence type="ECO:0000313" key="13">
    <source>
        <dbReference type="Proteomes" id="UP000192596"/>
    </source>
</evidence>
<evidence type="ECO:0000256" key="7">
    <source>
        <dbReference type="ARBA" id="ARBA00023180"/>
    </source>
</evidence>
<comment type="catalytic activity">
    <reaction evidence="8 10">
        <text>a 1-acyl-sn-glycero-3-phosphocholine + H2O = sn-glycerol 3-phosphocholine + a fatty acid + H(+)</text>
        <dbReference type="Rhea" id="RHEA:15177"/>
        <dbReference type="ChEBI" id="CHEBI:15377"/>
        <dbReference type="ChEBI" id="CHEBI:15378"/>
        <dbReference type="ChEBI" id="CHEBI:16870"/>
        <dbReference type="ChEBI" id="CHEBI:28868"/>
        <dbReference type="ChEBI" id="CHEBI:58168"/>
        <dbReference type="EC" id="3.1.1.5"/>
    </reaction>
</comment>
<dbReference type="EC" id="3.1.1.5" evidence="2 10"/>
<dbReference type="PANTHER" id="PTHR10728:SF33">
    <property type="entry name" value="LYSOPHOSPHOLIPASE 1-RELATED"/>
    <property type="match status" value="1"/>
</dbReference>
<dbReference type="Gene3D" id="3.40.1090.10">
    <property type="entry name" value="Cytosolic phospholipase A2 catalytic domain"/>
    <property type="match status" value="1"/>
</dbReference>
<keyword evidence="5 9" id="KW-0442">Lipid degradation</keyword>
<evidence type="ECO:0000313" key="12">
    <source>
        <dbReference type="EMBL" id="OQO03881.1"/>
    </source>
</evidence>
<dbReference type="SMART" id="SM00022">
    <property type="entry name" value="PLAc"/>
    <property type="match status" value="1"/>
</dbReference>
<dbReference type="PROSITE" id="PS51210">
    <property type="entry name" value="PLA2C"/>
    <property type="match status" value="1"/>
</dbReference>
<keyword evidence="4 9" id="KW-0378">Hydrolase</keyword>
<dbReference type="FunFam" id="3.40.1090.10:FF:000010">
    <property type="entry name" value="Lysophospholipase"/>
    <property type="match status" value="1"/>
</dbReference>
<comment type="caution">
    <text evidence="12">The sequence shown here is derived from an EMBL/GenBank/DDBJ whole genome shotgun (WGS) entry which is preliminary data.</text>
</comment>
<dbReference type="GO" id="GO:0005829">
    <property type="term" value="C:cytosol"/>
    <property type="evidence" value="ECO:0007669"/>
    <property type="project" value="TreeGrafter"/>
</dbReference>
<dbReference type="Proteomes" id="UP000192596">
    <property type="component" value="Unassembled WGS sequence"/>
</dbReference>
<evidence type="ECO:0000256" key="2">
    <source>
        <dbReference type="ARBA" id="ARBA00013274"/>
    </source>
</evidence>
<dbReference type="PANTHER" id="PTHR10728">
    <property type="entry name" value="CYTOSOLIC PHOSPHOLIPASE A2"/>
    <property type="match status" value="1"/>
</dbReference>
<dbReference type="GO" id="GO:0004623">
    <property type="term" value="F:phospholipase A2 activity"/>
    <property type="evidence" value="ECO:0007669"/>
    <property type="project" value="TreeGrafter"/>
</dbReference>
<dbReference type="OrthoDB" id="4084751at2759"/>
<organism evidence="12 13">
    <name type="scientific">Cryoendolithus antarcticus</name>
    <dbReference type="NCBI Taxonomy" id="1507870"/>
    <lineage>
        <taxon>Eukaryota</taxon>
        <taxon>Fungi</taxon>
        <taxon>Dikarya</taxon>
        <taxon>Ascomycota</taxon>
        <taxon>Pezizomycotina</taxon>
        <taxon>Dothideomycetes</taxon>
        <taxon>Dothideomycetidae</taxon>
        <taxon>Cladosporiales</taxon>
        <taxon>Cladosporiaceae</taxon>
        <taxon>Cryoendolithus</taxon>
    </lineage>
</organism>
<evidence type="ECO:0000256" key="1">
    <source>
        <dbReference type="ARBA" id="ARBA00008780"/>
    </source>
</evidence>
<dbReference type="STRING" id="1507870.A0A1V8SXX4"/>
<dbReference type="EMBL" id="NAJO01000023">
    <property type="protein sequence ID" value="OQO03881.1"/>
    <property type="molecule type" value="Genomic_DNA"/>
</dbReference>
<keyword evidence="3" id="KW-0732">Signal</keyword>
<evidence type="ECO:0000256" key="8">
    <source>
        <dbReference type="ARBA" id="ARBA00049531"/>
    </source>
</evidence>
<accession>A0A1V8SXX4</accession>
<dbReference type="InterPro" id="IPR016035">
    <property type="entry name" value="Acyl_Trfase/lysoPLipase"/>
</dbReference>
<dbReference type="GO" id="GO:0005783">
    <property type="term" value="C:endoplasmic reticulum"/>
    <property type="evidence" value="ECO:0007669"/>
    <property type="project" value="TreeGrafter"/>
</dbReference>
<reference evidence="13" key="1">
    <citation type="submission" date="2017-03" db="EMBL/GenBank/DDBJ databases">
        <title>Genomes of endolithic fungi from Antarctica.</title>
        <authorList>
            <person name="Coleine C."/>
            <person name="Masonjones S."/>
            <person name="Stajich J.E."/>
        </authorList>
    </citation>
    <scope>NUCLEOTIDE SEQUENCE [LARGE SCALE GENOMIC DNA]</scope>
    <source>
        <strain evidence="13">CCFEE 5527</strain>
    </source>
</reference>
<sequence length="883" mass="94446">MALTQKYPYFNSSNHVVHILLFYHYIDRDFLCYSYSKTSKLHLDTRTLANLGPLFDQLVPSSSSSATDAPIGVTVTKITLTKPSESSSATDAPIGHAVDIGYDTAIDSDFASYYVYDYAYNESYDYANQAAYDSACEYAYEHANDKFDEFNDLDDPDDSGFNFAVPSAIVFDVDNARSDHRTCVHRQQQAGEPFAYYRGEANMRFTSILAYAAVVGVVAGELAEYEAERNAVLMKRAARSVESEVLKREAVRETALLAARAFAANTPHGYTPQTNACPSDAPTIRNASGLSPNETAWLEVRRQATIDPMKQLLARLNISGLDTDKYISDHQSNVSNLPNIGIALSGGGYRAMLNGAGVVQAFDSRTVNSTNAGQLGGLLQAATYLAGLSGGSWAVSSLYANNFSSVSDILASNPDDSDLWQLGNTIYEGPSMGSIQLLDSAGYYAALEDQVSGKEDAGFNTSITDYWGRALSYQLVNASDGGPAYTFSSISQQDWFTSGSVPLPLVVADGRAPGETIIPGNTTVFEFSPWELGTFDPTVRGFAPLKYVGSNFSSGLVRSTEACVTGFDNIGFVFGTSSSLFNTILTAVNGTNSTGLLSTALQASLTALLGGLGSANNDIADYPNPFYGWNNDTNLGHASQQLTLVDGGEDGQNIPLLPLIQPPRAVDVIFAVDSSADTNATLPTNASATGWPSGFAIESTYRRSLTEIQNGTPFPSIPDVNTFFNLGLNNRPTFFGCDSSNTTGGIAPLIVYLPNAPYVYTSNVSTFDLEYNNTERNAIVANGYNLATQGNGTVDPGWGTCVGCAILSRSLERNGVEVPEACTTCFAKYCWDGTLNETAPGSYVPEMKAPGAEIKVSTSRAGRTTFPVAALLVAAFVGVMGVW</sequence>
<evidence type="ECO:0000256" key="9">
    <source>
        <dbReference type="PROSITE-ProRule" id="PRU00555"/>
    </source>
</evidence>
<feature type="domain" description="PLA2c" evidence="11">
    <location>
        <begin position="276"/>
        <end position="836"/>
    </location>
</feature>
<proteinExistence type="inferred from homology"/>
<protein>
    <recommendedName>
        <fullName evidence="2 10">Lysophospholipase</fullName>
        <ecNumber evidence="2 10">3.1.1.5</ecNumber>
    </recommendedName>
</protein>
<dbReference type="Pfam" id="PF01735">
    <property type="entry name" value="PLA2_B"/>
    <property type="match status" value="1"/>
</dbReference>
<evidence type="ECO:0000256" key="10">
    <source>
        <dbReference type="RuleBase" id="RU362103"/>
    </source>
</evidence>
<dbReference type="AlphaFoldDB" id="A0A1V8SXX4"/>
<comment type="similarity">
    <text evidence="1 10">Belongs to the lysophospholipase family.</text>
</comment>